<accession>A0A9D4RWP3</accession>
<comment type="caution">
    <text evidence="2">The sequence shown here is derived from an EMBL/GenBank/DDBJ whole genome shotgun (WGS) entry which is preliminary data.</text>
</comment>
<gene>
    <name evidence="2" type="ORF">DPMN_005627</name>
</gene>
<evidence type="ECO:0000313" key="2">
    <source>
        <dbReference type="EMBL" id="KAH3881700.1"/>
    </source>
</evidence>
<name>A0A9D4RWP3_DREPO</name>
<evidence type="ECO:0000313" key="3">
    <source>
        <dbReference type="Proteomes" id="UP000828390"/>
    </source>
</evidence>
<reference evidence="2" key="1">
    <citation type="journal article" date="2019" name="bioRxiv">
        <title>The Genome of the Zebra Mussel, Dreissena polymorpha: A Resource for Invasive Species Research.</title>
        <authorList>
            <person name="McCartney M.A."/>
            <person name="Auch B."/>
            <person name="Kono T."/>
            <person name="Mallez S."/>
            <person name="Zhang Y."/>
            <person name="Obille A."/>
            <person name="Becker A."/>
            <person name="Abrahante J.E."/>
            <person name="Garbe J."/>
            <person name="Badalamenti J.P."/>
            <person name="Herman A."/>
            <person name="Mangelson H."/>
            <person name="Liachko I."/>
            <person name="Sullivan S."/>
            <person name="Sone E.D."/>
            <person name="Koren S."/>
            <person name="Silverstein K.A.T."/>
            <person name="Beckman K.B."/>
            <person name="Gohl D.M."/>
        </authorList>
    </citation>
    <scope>NUCLEOTIDE SEQUENCE</scope>
    <source>
        <strain evidence="2">Duluth1</strain>
        <tissue evidence="2">Whole animal</tissue>
    </source>
</reference>
<dbReference type="EMBL" id="JAIWYP010000001">
    <property type="protein sequence ID" value="KAH3881700.1"/>
    <property type="molecule type" value="Genomic_DNA"/>
</dbReference>
<feature type="coiled-coil region" evidence="1">
    <location>
        <begin position="6"/>
        <end position="33"/>
    </location>
</feature>
<keyword evidence="3" id="KW-1185">Reference proteome</keyword>
<sequence length="180" mass="20963">MAQGGDASLREELKALKREKEALIAKCETLTLEKELELLERDKIRTRFSTPFEEKETPKPPSKPWYSGENVTMRKKISLKPSTMVKAATYDGQSSWRDYRAHFETCAEINRWDYNDKGLYLAVSLRGKAQGVLGNLAHNSRDYDSLYKHWKNVLSLLTSRNCTECSYVIADRKHRRRWES</sequence>
<proteinExistence type="predicted"/>
<keyword evidence="1" id="KW-0175">Coiled coil</keyword>
<dbReference type="AlphaFoldDB" id="A0A9D4RWP3"/>
<reference evidence="2" key="2">
    <citation type="submission" date="2020-11" db="EMBL/GenBank/DDBJ databases">
        <authorList>
            <person name="McCartney M.A."/>
            <person name="Auch B."/>
            <person name="Kono T."/>
            <person name="Mallez S."/>
            <person name="Becker A."/>
            <person name="Gohl D.M."/>
            <person name="Silverstein K.A.T."/>
            <person name="Koren S."/>
            <person name="Bechman K.B."/>
            <person name="Herman A."/>
            <person name="Abrahante J.E."/>
            <person name="Garbe J."/>
        </authorList>
    </citation>
    <scope>NUCLEOTIDE SEQUENCE</scope>
    <source>
        <strain evidence="2">Duluth1</strain>
        <tissue evidence="2">Whole animal</tissue>
    </source>
</reference>
<organism evidence="2 3">
    <name type="scientific">Dreissena polymorpha</name>
    <name type="common">Zebra mussel</name>
    <name type="synonym">Mytilus polymorpha</name>
    <dbReference type="NCBI Taxonomy" id="45954"/>
    <lineage>
        <taxon>Eukaryota</taxon>
        <taxon>Metazoa</taxon>
        <taxon>Spiralia</taxon>
        <taxon>Lophotrochozoa</taxon>
        <taxon>Mollusca</taxon>
        <taxon>Bivalvia</taxon>
        <taxon>Autobranchia</taxon>
        <taxon>Heteroconchia</taxon>
        <taxon>Euheterodonta</taxon>
        <taxon>Imparidentia</taxon>
        <taxon>Neoheterodontei</taxon>
        <taxon>Myida</taxon>
        <taxon>Dreissenoidea</taxon>
        <taxon>Dreissenidae</taxon>
        <taxon>Dreissena</taxon>
    </lineage>
</organism>
<protein>
    <submittedName>
        <fullName evidence="2">Uncharacterized protein</fullName>
    </submittedName>
</protein>
<dbReference type="Proteomes" id="UP000828390">
    <property type="component" value="Unassembled WGS sequence"/>
</dbReference>
<evidence type="ECO:0000256" key="1">
    <source>
        <dbReference type="SAM" id="Coils"/>
    </source>
</evidence>